<name>A0AAR5PIU3_DENPD</name>
<dbReference type="GO" id="GO:0008081">
    <property type="term" value="F:phosphoric diester hydrolase activity"/>
    <property type="evidence" value="ECO:0007669"/>
    <property type="project" value="InterPro"/>
</dbReference>
<dbReference type="Proteomes" id="UP000019118">
    <property type="component" value="Unassembled WGS sequence"/>
</dbReference>
<accession>A0AAR5PIU3</accession>
<dbReference type="PANTHER" id="PTHR13593:SF113">
    <property type="entry name" value="SI:DKEY-266F7.9"/>
    <property type="match status" value="1"/>
</dbReference>
<evidence type="ECO:0000259" key="1">
    <source>
        <dbReference type="SMART" id="SM00148"/>
    </source>
</evidence>
<dbReference type="AlphaFoldDB" id="A0AAR5PIU3"/>
<dbReference type="SUPFAM" id="SSF51695">
    <property type="entry name" value="PLC-like phosphodiesterases"/>
    <property type="match status" value="1"/>
</dbReference>
<dbReference type="EnsemblMetazoa" id="XM_019905405.1">
    <property type="protein sequence ID" value="XP_019760964.1"/>
    <property type="gene ID" value="LOC109538256"/>
</dbReference>
<dbReference type="SMART" id="SM00148">
    <property type="entry name" value="PLCXc"/>
    <property type="match status" value="1"/>
</dbReference>
<sequence length="351" mass="39899">MYSLASPDDEYKTKVDRIMGENTDLTRDLENWMSKLPQSLKSLPIIYLAIPGTHDSFTANISSASDVSLDAEKILQDLHWVLCVKVVMANWTKTQNLTVNQLLKAGIRYFDLRISSKRNTTDLYFCHGLYSCKVEPVLREINTFLETHIGEVVILDCQHFYGFNQASHSKLMQFIVNTFGTKLLPYSDHMDHLSLDYMTSQFRYQLIVVYRSNAAHFGQPLLWPSASFPTPWADTMDPNILFNFLDEGIGNRTDHVGFITQCILTPSLADILGNMFTTLKQKLAVDFEDLRTGWISKQIPGRRGVNIIIGDFVDLADNLFTKSVINLNLKLLSDLPKRLNTVISVGSDKKF</sequence>
<dbReference type="PANTHER" id="PTHR13593">
    <property type="match status" value="1"/>
</dbReference>
<dbReference type="Pfam" id="PF00388">
    <property type="entry name" value="PI-PLC-X"/>
    <property type="match status" value="1"/>
</dbReference>
<reference evidence="3" key="1">
    <citation type="journal article" date="2013" name="Genome Biol.">
        <title>Draft genome of the mountain pine beetle, Dendroctonus ponderosae Hopkins, a major forest pest.</title>
        <authorList>
            <person name="Keeling C.I."/>
            <person name="Yuen M.M."/>
            <person name="Liao N.Y."/>
            <person name="Docking T.R."/>
            <person name="Chan S.K."/>
            <person name="Taylor G.A."/>
            <person name="Palmquist D.L."/>
            <person name="Jackman S.D."/>
            <person name="Nguyen A."/>
            <person name="Li M."/>
            <person name="Henderson H."/>
            <person name="Janes J.K."/>
            <person name="Zhao Y."/>
            <person name="Pandoh P."/>
            <person name="Moore R."/>
            <person name="Sperling F.A."/>
            <person name="Huber D.P."/>
            <person name="Birol I."/>
            <person name="Jones S.J."/>
            <person name="Bohlmann J."/>
        </authorList>
    </citation>
    <scope>NUCLEOTIDE SEQUENCE</scope>
</reference>
<keyword evidence="3" id="KW-1185">Reference proteome</keyword>
<dbReference type="InterPro" id="IPR051057">
    <property type="entry name" value="PI-PLC_domain"/>
</dbReference>
<organism evidence="2 3">
    <name type="scientific">Dendroctonus ponderosae</name>
    <name type="common">Mountain pine beetle</name>
    <dbReference type="NCBI Taxonomy" id="77166"/>
    <lineage>
        <taxon>Eukaryota</taxon>
        <taxon>Metazoa</taxon>
        <taxon>Ecdysozoa</taxon>
        <taxon>Arthropoda</taxon>
        <taxon>Hexapoda</taxon>
        <taxon>Insecta</taxon>
        <taxon>Pterygota</taxon>
        <taxon>Neoptera</taxon>
        <taxon>Endopterygota</taxon>
        <taxon>Coleoptera</taxon>
        <taxon>Polyphaga</taxon>
        <taxon>Cucujiformia</taxon>
        <taxon>Curculionidae</taxon>
        <taxon>Scolytinae</taxon>
        <taxon>Dendroctonus</taxon>
    </lineage>
</organism>
<dbReference type="EnsemblMetazoa" id="XM_019905404.1">
    <property type="protein sequence ID" value="XP_019760963.1"/>
    <property type="gene ID" value="LOC109538256"/>
</dbReference>
<dbReference type="InterPro" id="IPR042158">
    <property type="entry name" value="PLCXD1/2/3"/>
</dbReference>
<dbReference type="CDD" id="cd08616">
    <property type="entry name" value="PI-PLCXD1c"/>
    <property type="match status" value="1"/>
</dbReference>
<dbReference type="InterPro" id="IPR017946">
    <property type="entry name" value="PLC-like_Pdiesterase_TIM-brl"/>
</dbReference>
<dbReference type="GeneID" id="109538256"/>
<dbReference type="Gene3D" id="3.20.20.190">
    <property type="entry name" value="Phosphatidylinositol (PI) phosphodiesterase"/>
    <property type="match status" value="1"/>
</dbReference>
<protein>
    <recommendedName>
        <fullName evidence="1">Phosphatidylinositol-specific phospholipase C X domain-containing protein</fullName>
    </recommendedName>
</protein>
<dbReference type="InterPro" id="IPR000909">
    <property type="entry name" value="PLipase_C_PInositol-sp_X_dom"/>
</dbReference>
<dbReference type="GO" id="GO:0006629">
    <property type="term" value="P:lipid metabolic process"/>
    <property type="evidence" value="ECO:0007669"/>
    <property type="project" value="InterPro"/>
</dbReference>
<feature type="domain" description="Phosphatidylinositol-specific phospholipase C X" evidence="1">
    <location>
        <begin position="39"/>
        <end position="211"/>
    </location>
</feature>
<evidence type="ECO:0000313" key="2">
    <source>
        <dbReference type="EnsemblMetazoa" id="XP_019760963.1"/>
    </source>
</evidence>
<dbReference type="KEGG" id="dpa:109538256"/>
<proteinExistence type="predicted"/>
<evidence type="ECO:0000313" key="3">
    <source>
        <dbReference type="Proteomes" id="UP000019118"/>
    </source>
</evidence>
<reference evidence="2" key="2">
    <citation type="submission" date="2024-08" db="UniProtKB">
        <authorList>
            <consortium name="EnsemblMetazoa"/>
        </authorList>
    </citation>
    <scope>IDENTIFICATION</scope>
</reference>